<organism evidence="3 4">
    <name type="scientific">Paenibacillus anaericanus</name>
    <dbReference type="NCBI Taxonomy" id="170367"/>
    <lineage>
        <taxon>Bacteria</taxon>
        <taxon>Bacillati</taxon>
        <taxon>Bacillota</taxon>
        <taxon>Bacilli</taxon>
        <taxon>Bacillales</taxon>
        <taxon>Paenibacillaceae</taxon>
        <taxon>Paenibacillus</taxon>
    </lineage>
</organism>
<comment type="caution">
    <text evidence="3">The sequence shown here is derived from an EMBL/GenBank/DDBJ whole genome shotgun (WGS) entry which is preliminary data.</text>
</comment>
<dbReference type="Pfam" id="PF10552">
    <property type="entry name" value="ORF6C"/>
    <property type="match status" value="1"/>
</dbReference>
<evidence type="ECO:0000313" key="3">
    <source>
        <dbReference type="EMBL" id="RUT48569.1"/>
    </source>
</evidence>
<keyword evidence="4" id="KW-1185">Reference proteome</keyword>
<name>A0A433YFB7_9BACL</name>
<evidence type="ECO:0000259" key="2">
    <source>
        <dbReference type="Pfam" id="PF10552"/>
    </source>
</evidence>
<evidence type="ECO:0000313" key="4">
    <source>
        <dbReference type="Proteomes" id="UP000279446"/>
    </source>
</evidence>
<gene>
    <name evidence="3" type="ORF">EJP82_01100</name>
</gene>
<evidence type="ECO:0008006" key="5">
    <source>
        <dbReference type="Google" id="ProtNLM"/>
    </source>
</evidence>
<evidence type="ECO:0000259" key="1">
    <source>
        <dbReference type="Pfam" id="PF10543"/>
    </source>
</evidence>
<dbReference type="AlphaFoldDB" id="A0A433YFB7"/>
<dbReference type="EMBL" id="RZNY01000001">
    <property type="protein sequence ID" value="RUT48569.1"/>
    <property type="molecule type" value="Genomic_DNA"/>
</dbReference>
<accession>A0A433YFB7</accession>
<protein>
    <recommendedName>
        <fullName evidence="5">Antirepressor</fullName>
    </recommendedName>
</protein>
<dbReference type="InterPro" id="IPR018878">
    <property type="entry name" value="ORF6C_dom"/>
</dbReference>
<feature type="domain" description="KilA-N DNA-binding" evidence="1">
    <location>
        <begin position="8"/>
        <end position="91"/>
    </location>
</feature>
<dbReference type="InterPro" id="IPR018873">
    <property type="entry name" value="KilA-N_DNA-bd_domain"/>
</dbReference>
<dbReference type="Pfam" id="PF10543">
    <property type="entry name" value="ORF6N"/>
    <property type="match status" value="1"/>
</dbReference>
<reference evidence="3 4" key="1">
    <citation type="submission" date="2018-12" db="EMBL/GenBank/DDBJ databases">
        <authorList>
            <person name="Sun L."/>
            <person name="Chen Z."/>
        </authorList>
    </citation>
    <scope>NUCLEOTIDE SEQUENCE [LARGE SCALE GENOMIC DNA]</scope>
    <source>
        <strain evidence="3 4">DSM 15890</strain>
    </source>
</reference>
<dbReference type="Proteomes" id="UP000279446">
    <property type="component" value="Unassembled WGS sequence"/>
</dbReference>
<proteinExistence type="predicted"/>
<dbReference type="OrthoDB" id="9812611at2"/>
<feature type="domain" description="ORF6C" evidence="2">
    <location>
        <begin position="119"/>
        <end position="231"/>
    </location>
</feature>
<sequence length="245" mass="28304">MVNMNKLQIINHNGQRVLTTAQLAESLGTVTKLISKNFERNENRYAEGKHFYALKGDELRSFKASRQNDVSPNVNVIYLWTEKGAWMHAKSLGTDHAWDAYEMLIDDYYSVKSDIYTHLSQELQAIFLLDKRTQAFESRVEKLENNTTIDYGQQNDLQMLANKSIVSLLGGKDSPAYLDKTIRGETYSALWKDFKGYFNTNSYKNTLVKDFDKARAYVHDWRPHGKLLRDIEQANAQMSMEAQLI</sequence>